<dbReference type="InterPro" id="IPR001967">
    <property type="entry name" value="Peptidase_S11_N"/>
</dbReference>
<dbReference type="PRINTS" id="PR00725">
    <property type="entry name" value="DADACBPTASE1"/>
</dbReference>
<keyword evidence="5" id="KW-0573">Peptidoglycan synthesis</keyword>
<evidence type="ECO:0000256" key="6">
    <source>
        <dbReference type="ARBA" id="ARBA00023316"/>
    </source>
</evidence>
<dbReference type="EMBL" id="CP001804">
    <property type="protein sequence ID" value="ACY16374.1"/>
    <property type="molecule type" value="Genomic_DNA"/>
</dbReference>
<dbReference type="Proteomes" id="UP000001880">
    <property type="component" value="Chromosome"/>
</dbReference>
<accession>D0LZB2</accession>
<dbReference type="HOGENOM" id="CLU_815775_0_0_7"/>
<dbReference type="Gene3D" id="3.40.710.10">
    <property type="entry name" value="DD-peptidase/beta-lactamase superfamily"/>
    <property type="match status" value="1"/>
</dbReference>
<evidence type="ECO:0000256" key="7">
    <source>
        <dbReference type="PIRSR" id="PIRSR618044-1"/>
    </source>
</evidence>
<feature type="compositionally biased region" description="Low complexity" evidence="10">
    <location>
        <begin position="312"/>
        <end position="326"/>
    </location>
</feature>
<gene>
    <name evidence="12" type="ordered locus">Hoch_3875</name>
</gene>
<dbReference type="SUPFAM" id="SSF56601">
    <property type="entry name" value="beta-lactamase/transpeptidase-like"/>
    <property type="match status" value="1"/>
</dbReference>
<evidence type="ECO:0000256" key="2">
    <source>
        <dbReference type="ARBA" id="ARBA00022729"/>
    </source>
</evidence>
<protein>
    <submittedName>
        <fullName evidence="12">Peptidase S11 D-alanyl-D-alanine carboxypeptidase 1</fullName>
    </submittedName>
</protein>
<keyword evidence="3" id="KW-0378">Hydrolase</keyword>
<keyword evidence="6" id="KW-0961">Cell wall biogenesis/degradation</keyword>
<evidence type="ECO:0000256" key="9">
    <source>
        <dbReference type="RuleBase" id="RU004016"/>
    </source>
</evidence>
<keyword evidence="2" id="KW-0732">Signal</keyword>
<dbReference type="PANTHER" id="PTHR21581:SF26">
    <property type="entry name" value="D-ALANYL-D-ALANINE ENDOPEPTIDASE"/>
    <property type="match status" value="1"/>
</dbReference>
<dbReference type="InterPro" id="IPR012338">
    <property type="entry name" value="Beta-lactam/transpept-like"/>
</dbReference>
<evidence type="ECO:0000256" key="10">
    <source>
        <dbReference type="SAM" id="MobiDB-lite"/>
    </source>
</evidence>
<dbReference type="GO" id="GO:0009252">
    <property type="term" value="P:peptidoglycan biosynthetic process"/>
    <property type="evidence" value="ECO:0007669"/>
    <property type="project" value="UniProtKB-KW"/>
</dbReference>
<organism evidence="12 13">
    <name type="scientific">Haliangium ochraceum (strain DSM 14365 / JCM 11303 / SMP-2)</name>
    <dbReference type="NCBI Taxonomy" id="502025"/>
    <lineage>
        <taxon>Bacteria</taxon>
        <taxon>Pseudomonadati</taxon>
        <taxon>Myxococcota</taxon>
        <taxon>Polyangia</taxon>
        <taxon>Haliangiales</taxon>
        <taxon>Kofleriaceae</taxon>
        <taxon>Haliangium</taxon>
    </lineage>
</organism>
<keyword evidence="13" id="KW-1185">Reference proteome</keyword>
<dbReference type="Pfam" id="PF00768">
    <property type="entry name" value="Peptidase_S11"/>
    <property type="match status" value="1"/>
</dbReference>
<evidence type="ECO:0000259" key="11">
    <source>
        <dbReference type="Pfam" id="PF00768"/>
    </source>
</evidence>
<evidence type="ECO:0000256" key="8">
    <source>
        <dbReference type="PIRSR" id="PIRSR618044-2"/>
    </source>
</evidence>
<evidence type="ECO:0000313" key="12">
    <source>
        <dbReference type="EMBL" id="ACY16374.1"/>
    </source>
</evidence>
<dbReference type="AlphaFoldDB" id="D0LZB2"/>
<evidence type="ECO:0000313" key="13">
    <source>
        <dbReference type="Proteomes" id="UP000001880"/>
    </source>
</evidence>
<feature type="binding site" evidence="8">
    <location>
        <position position="249"/>
    </location>
    <ligand>
        <name>substrate</name>
    </ligand>
</feature>
<evidence type="ECO:0000256" key="3">
    <source>
        <dbReference type="ARBA" id="ARBA00022801"/>
    </source>
</evidence>
<evidence type="ECO:0000256" key="1">
    <source>
        <dbReference type="ARBA" id="ARBA00007164"/>
    </source>
</evidence>
<feature type="region of interest" description="Disordered" evidence="10">
    <location>
        <begin position="301"/>
        <end position="340"/>
    </location>
</feature>
<evidence type="ECO:0000256" key="4">
    <source>
        <dbReference type="ARBA" id="ARBA00022960"/>
    </source>
</evidence>
<keyword evidence="12" id="KW-0121">Carboxypeptidase</keyword>
<dbReference type="PANTHER" id="PTHR21581">
    <property type="entry name" value="D-ALANYL-D-ALANINE CARBOXYPEPTIDASE"/>
    <property type="match status" value="1"/>
</dbReference>
<proteinExistence type="inferred from homology"/>
<keyword evidence="12" id="KW-0645">Protease</keyword>
<dbReference type="GO" id="GO:0071555">
    <property type="term" value="P:cell wall organization"/>
    <property type="evidence" value="ECO:0007669"/>
    <property type="project" value="UniProtKB-KW"/>
</dbReference>
<dbReference type="KEGG" id="hoh:Hoch_3875"/>
<comment type="similarity">
    <text evidence="1 9">Belongs to the peptidase S11 family.</text>
</comment>
<feature type="active site" description="Acyl-ester intermediate" evidence="7">
    <location>
        <position position="84"/>
    </location>
</feature>
<feature type="domain" description="Peptidase S11 D-alanyl-D-alanine carboxypeptidase A N-terminal" evidence="11">
    <location>
        <begin position="52"/>
        <end position="277"/>
    </location>
</feature>
<evidence type="ECO:0000256" key="5">
    <source>
        <dbReference type="ARBA" id="ARBA00022984"/>
    </source>
</evidence>
<dbReference type="GO" id="GO:0009002">
    <property type="term" value="F:serine-type D-Ala-D-Ala carboxypeptidase activity"/>
    <property type="evidence" value="ECO:0007669"/>
    <property type="project" value="InterPro"/>
</dbReference>
<reference evidence="12 13" key="1">
    <citation type="journal article" date="2010" name="Stand. Genomic Sci.">
        <title>Complete genome sequence of Haliangium ochraceum type strain (SMP-2).</title>
        <authorList>
            <consortium name="US DOE Joint Genome Institute (JGI-PGF)"/>
            <person name="Ivanova N."/>
            <person name="Daum C."/>
            <person name="Lang E."/>
            <person name="Abt B."/>
            <person name="Kopitz M."/>
            <person name="Saunders E."/>
            <person name="Lapidus A."/>
            <person name="Lucas S."/>
            <person name="Glavina Del Rio T."/>
            <person name="Nolan M."/>
            <person name="Tice H."/>
            <person name="Copeland A."/>
            <person name="Cheng J.F."/>
            <person name="Chen F."/>
            <person name="Bruce D."/>
            <person name="Goodwin L."/>
            <person name="Pitluck S."/>
            <person name="Mavromatis K."/>
            <person name="Pati A."/>
            <person name="Mikhailova N."/>
            <person name="Chen A."/>
            <person name="Palaniappan K."/>
            <person name="Land M."/>
            <person name="Hauser L."/>
            <person name="Chang Y.J."/>
            <person name="Jeffries C.D."/>
            <person name="Detter J.C."/>
            <person name="Brettin T."/>
            <person name="Rohde M."/>
            <person name="Goker M."/>
            <person name="Bristow J."/>
            <person name="Markowitz V."/>
            <person name="Eisen J.A."/>
            <person name="Hugenholtz P."/>
            <person name="Kyrpides N.C."/>
            <person name="Klenk H.P."/>
        </authorList>
    </citation>
    <scope>NUCLEOTIDE SEQUENCE [LARGE SCALE GENOMIC DNA]</scope>
    <source>
        <strain evidence="13">DSM 14365 / CIP 107738 / JCM 11303 / AJ 13395 / SMP-2</strain>
    </source>
</reference>
<dbReference type="GO" id="GO:0008360">
    <property type="term" value="P:regulation of cell shape"/>
    <property type="evidence" value="ECO:0007669"/>
    <property type="project" value="UniProtKB-KW"/>
</dbReference>
<keyword evidence="4" id="KW-0133">Cell shape</keyword>
<dbReference type="STRING" id="502025.Hoch_3875"/>
<feature type="active site" evidence="7">
    <location>
        <position position="142"/>
    </location>
</feature>
<dbReference type="eggNOG" id="COG1686">
    <property type="taxonomic scope" value="Bacteria"/>
</dbReference>
<name>D0LZB2_HALO1</name>
<dbReference type="GO" id="GO:0006508">
    <property type="term" value="P:proteolysis"/>
    <property type="evidence" value="ECO:0007669"/>
    <property type="project" value="InterPro"/>
</dbReference>
<feature type="active site" description="Proton acceptor" evidence="7">
    <location>
        <position position="87"/>
    </location>
</feature>
<sequence>MGIQSHPGFVLPTVPVSLLAHTAAALIAAWILAFGAAPAGAQPFDLTTEDGLPNVQAPRAVILDAETGEPLFAKHADEVAAIASTGKIFVAMVVRERGIDLEAVTEISEVDRMYARGGARTRLDVGHGFRNIDLLRAMLVSSDNRAPIALGRAVGLSPEQLVAAMNHMASELGLRHTRFTCPSGLRGNVSTAYEMAIALRAALADPVLAEIMGTAEVNVRSLHSKPRAIDYRNTNLSLRRSSFEVLGGKTGFTRAAGYCLVVAARLAGRDVIMAFFGETHELTRFGDFERAARWLMAGRTEPPAGVGGHDPAATVASGEGAAASGGEEVGDAEHSAASPN</sequence>
<dbReference type="InterPro" id="IPR018044">
    <property type="entry name" value="Peptidase_S11"/>
</dbReference>